<proteinExistence type="inferred from homology"/>
<dbReference type="GO" id="GO:0019825">
    <property type="term" value="F:oxygen binding"/>
    <property type="evidence" value="ECO:0007669"/>
    <property type="project" value="InterPro"/>
</dbReference>
<dbReference type="PROSITE" id="PS01213">
    <property type="entry name" value="GLOBIN_FAM_2"/>
    <property type="match status" value="1"/>
</dbReference>
<keyword evidence="5" id="KW-0408">Iron</keyword>
<dbReference type="PANTHER" id="PTHR47366">
    <property type="entry name" value="TWO-ON-TWO HEMOGLOBIN-3"/>
    <property type="match status" value="1"/>
</dbReference>
<evidence type="ECO:0000256" key="6">
    <source>
        <dbReference type="ARBA" id="ARBA00034496"/>
    </source>
</evidence>
<comment type="caution">
    <text evidence="7">The sequence shown here is derived from an EMBL/GenBank/DDBJ whole genome shotgun (WGS) entry which is preliminary data.</text>
</comment>
<accession>A0A084SUU3</accession>
<evidence type="ECO:0000256" key="2">
    <source>
        <dbReference type="ARBA" id="ARBA00022448"/>
    </source>
</evidence>
<evidence type="ECO:0000256" key="5">
    <source>
        <dbReference type="ARBA" id="ARBA00023004"/>
    </source>
</evidence>
<evidence type="ECO:0000256" key="3">
    <source>
        <dbReference type="ARBA" id="ARBA00022617"/>
    </source>
</evidence>
<dbReference type="AlphaFoldDB" id="A0A084SUU3"/>
<name>A0A084SUU3_9BACT</name>
<evidence type="ECO:0000256" key="4">
    <source>
        <dbReference type="ARBA" id="ARBA00022723"/>
    </source>
</evidence>
<dbReference type="InterPro" id="IPR019795">
    <property type="entry name" value="Globin_bac-like_CS"/>
</dbReference>
<dbReference type="Proteomes" id="UP000028547">
    <property type="component" value="Unassembled WGS sequence"/>
</dbReference>
<dbReference type="EMBL" id="JPMI01000104">
    <property type="protein sequence ID" value="KFA92228.1"/>
    <property type="molecule type" value="Genomic_DNA"/>
</dbReference>
<evidence type="ECO:0000313" key="7">
    <source>
        <dbReference type="EMBL" id="KFA92228.1"/>
    </source>
</evidence>
<comment type="cofactor">
    <cofactor evidence="1">
        <name>heme</name>
        <dbReference type="ChEBI" id="CHEBI:30413"/>
    </cofactor>
</comment>
<keyword evidence="3" id="KW-0349">Heme</keyword>
<dbReference type="InterPro" id="IPR012292">
    <property type="entry name" value="Globin/Proto"/>
</dbReference>
<dbReference type="InterPro" id="IPR044203">
    <property type="entry name" value="GlbO/GLB3-like"/>
</dbReference>
<dbReference type="RefSeq" id="WP_143195963.1">
    <property type="nucleotide sequence ID" value="NZ_JPMI01000104.1"/>
</dbReference>
<dbReference type="Gene3D" id="1.10.490.10">
    <property type="entry name" value="Globins"/>
    <property type="match status" value="1"/>
</dbReference>
<dbReference type="InterPro" id="IPR001486">
    <property type="entry name" value="Hemoglobin_trunc"/>
</dbReference>
<evidence type="ECO:0000256" key="1">
    <source>
        <dbReference type="ARBA" id="ARBA00001971"/>
    </source>
</evidence>
<keyword evidence="2" id="KW-0813">Transport</keyword>
<protein>
    <submittedName>
        <fullName evidence="7">Cyanoglobin</fullName>
    </submittedName>
</protein>
<sequence length="152" mass="17284">MSTELKPIGLNIPGNDDTWTPSMEDMPFHRLGGEAGVQALAEAFYDAMDANEPALARLHELDEQGRVSRGMRERFGLFLIGWLGGPQHYMEKHGHPRLRMRHGHVPVDTAQRDAWVRCMQRAMDARGVKGNVRRFLDNRFAEVADFLRNTEG</sequence>
<evidence type="ECO:0000313" key="8">
    <source>
        <dbReference type="Proteomes" id="UP000028547"/>
    </source>
</evidence>
<dbReference type="Pfam" id="PF01152">
    <property type="entry name" value="Bac_globin"/>
    <property type="match status" value="1"/>
</dbReference>
<keyword evidence="4" id="KW-0479">Metal-binding</keyword>
<reference evidence="7 8" key="1">
    <citation type="submission" date="2014-07" db="EMBL/GenBank/DDBJ databases">
        <title>Draft Genome Sequence of Gephyronic Acid Producer, Cystobacter violaceus Strain Cb vi76.</title>
        <authorList>
            <person name="Stevens D.C."/>
            <person name="Young J."/>
            <person name="Carmichael R."/>
            <person name="Tan J."/>
            <person name="Taylor R.E."/>
        </authorList>
    </citation>
    <scope>NUCLEOTIDE SEQUENCE [LARGE SCALE GENOMIC DNA]</scope>
    <source>
        <strain evidence="7 8">Cb vi76</strain>
    </source>
</reference>
<dbReference type="PANTHER" id="PTHR47366:SF1">
    <property type="entry name" value="TWO-ON-TWO HEMOGLOBIN-3"/>
    <property type="match status" value="1"/>
</dbReference>
<dbReference type="GO" id="GO:0046872">
    <property type="term" value="F:metal ion binding"/>
    <property type="evidence" value="ECO:0007669"/>
    <property type="project" value="UniProtKB-KW"/>
</dbReference>
<dbReference type="GO" id="GO:0020037">
    <property type="term" value="F:heme binding"/>
    <property type="evidence" value="ECO:0007669"/>
    <property type="project" value="InterPro"/>
</dbReference>
<dbReference type="CDD" id="cd14773">
    <property type="entry name" value="TrHb2_PhHbO-like_O"/>
    <property type="match status" value="1"/>
</dbReference>
<gene>
    <name evidence="7" type="ORF">Q664_16765</name>
</gene>
<dbReference type="GO" id="GO:0005344">
    <property type="term" value="F:oxygen carrier activity"/>
    <property type="evidence" value="ECO:0007669"/>
    <property type="project" value="InterPro"/>
</dbReference>
<dbReference type="InterPro" id="IPR009050">
    <property type="entry name" value="Globin-like_sf"/>
</dbReference>
<organism evidence="7 8">
    <name type="scientific">Archangium violaceum Cb vi76</name>
    <dbReference type="NCBI Taxonomy" id="1406225"/>
    <lineage>
        <taxon>Bacteria</taxon>
        <taxon>Pseudomonadati</taxon>
        <taxon>Myxococcota</taxon>
        <taxon>Myxococcia</taxon>
        <taxon>Myxococcales</taxon>
        <taxon>Cystobacterineae</taxon>
        <taxon>Archangiaceae</taxon>
        <taxon>Archangium</taxon>
    </lineage>
</organism>
<dbReference type="SUPFAM" id="SSF46458">
    <property type="entry name" value="Globin-like"/>
    <property type="match status" value="1"/>
</dbReference>
<comment type="similarity">
    <text evidence="6">Belongs to the truncated hemoglobin family. Group II subfamily.</text>
</comment>